<keyword evidence="5 6" id="KW-0472">Membrane</keyword>
<dbReference type="EMBL" id="OU895879">
    <property type="protein sequence ID" value="CAG9806899.1"/>
    <property type="molecule type" value="Genomic_DNA"/>
</dbReference>
<dbReference type="GO" id="GO:0005739">
    <property type="term" value="C:mitochondrion"/>
    <property type="evidence" value="ECO:0007669"/>
    <property type="project" value="TreeGrafter"/>
</dbReference>
<evidence type="ECO:0000256" key="5">
    <source>
        <dbReference type="ARBA" id="ARBA00023136"/>
    </source>
</evidence>
<comment type="subcellular location">
    <subcellularLocation>
        <location evidence="1">Membrane</location>
        <topology evidence="1">Multi-pass membrane protein</topology>
    </subcellularLocation>
</comment>
<sequence>MGALIQVKVDRRRANEILQVVSKFLKKHRIVRGMIAYSVLWPVGSMVQQTFEGKSFREFDWKRILRFCLYGTLIQGPALYCWMRVANKMWPRSDIRSALAKAFTEQVAFDPFSISLFLYAMTIFEGKTHEQARREVSSKFLSIYAIGLVYWPITQTINFGFVKPKNQVIYVSFASLIWTTFLAYVKAHPIDEETKEKVKVAIEKRYEHLKEVVEHVKHPKHE</sequence>
<evidence type="ECO:0000256" key="1">
    <source>
        <dbReference type="ARBA" id="ARBA00004141"/>
    </source>
</evidence>
<dbReference type="PANTHER" id="PTHR11266:SF26">
    <property type="entry name" value="IP08061P"/>
    <property type="match status" value="1"/>
</dbReference>
<evidence type="ECO:0000313" key="7">
    <source>
        <dbReference type="EMBL" id="CAG9806899.1"/>
    </source>
</evidence>
<reference evidence="7" key="1">
    <citation type="submission" date="2022-01" db="EMBL/GenBank/DDBJ databases">
        <authorList>
            <person name="King R."/>
        </authorList>
    </citation>
    <scope>NUCLEOTIDE SEQUENCE</scope>
</reference>
<proteinExistence type="inferred from homology"/>
<evidence type="ECO:0000256" key="6">
    <source>
        <dbReference type="RuleBase" id="RU363053"/>
    </source>
</evidence>
<evidence type="ECO:0000256" key="2">
    <source>
        <dbReference type="ARBA" id="ARBA00006824"/>
    </source>
</evidence>
<comment type="similarity">
    <text evidence="2 6">Belongs to the peroxisomal membrane protein PXMP2/4 family.</text>
</comment>
<feature type="transmembrane region" description="Helical" evidence="6">
    <location>
        <begin position="64"/>
        <end position="86"/>
    </location>
</feature>
<name>A0A9N9S120_9DIPT</name>
<dbReference type="InterPro" id="IPR007248">
    <property type="entry name" value="Mpv17_PMP22"/>
</dbReference>
<protein>
    <recommendedName>
        <fullName evidence="9">Mpv17-like protein</fullName>
    </recommendedName>
</protein>
<organism evidence="7 8">
    <name type="scientific">Chironomus riparius</name>
    <dbReference type="NCBI Taxonomy" id="315576"/>
    <lineage>
        <taxon>Eukaryota</taxon>
        <taxon>Metazoa</taxon>
        <taxon>Ecdysozoa</taxon>
        <taxon>Arthropoda</taxon>
        <taxon>Hexapoda</taxon>
        <taxon>Insecta</taxon>
        <taxon>Pterygota</taxon>
        <taxon>Neoptera</taxon>
        <taxon>Endopterygota</taxon>
        <taxon>Diptera</taxon>
        <taxon>Nematocera</taxon>
        <taxon>Chironomoidea</taxon>
        <taxon>Chironomidae</taxon>
        <taxon>Chironominae</taxon>
        <taxon>Chironomus</taxon>
    </lineage>
</organism>
<gene>
    <name evidence="7" type="ORF">CHIRRI_LOCUS9753</name>
</gene>
<dbReference type="Proteomes" id="UP001153620">
    <property type="component" value="Chromosome 3"/>
</dbReference>
<evidence type="ECO:0000256" key="4">
    <source>
        <dbReference type="ARBA" id="ARBA00022989"/>
    </source>
</evidence>
<dbReference type="OrthoDB" id="10267969at2759"/>
<feature type="transmembrane region" description="Helical" evidence="6">
    <location>
        <begin position="136"/>
        <end position="153"/>
    </location>
</feature>
<feature type="transmembrane region" description="Helical" evidence="6">
    <location>
        <begin position="168"/>
        <end position="185"/>
    </location>
</feature>
<dbReference type="Pfam" id="PF04117">
    <property type="entry name" value="Mpv17_PMP22"/>
    <property type="match status" value="1"/>
</dbReference>
<keyword evidence="8" id="KW-1185">Reference proteome</keyword>
<reference evidence="7" key="2">
    <citation type="submission" date="2022-10" db="EMBL/GenBank/DDBJ databases">
        <authorList>
            <consortium name="ENA_rothamsted_submissions"/>
            <consortium name="culmorum"/>
            <person name="King R."/>
        </authorList>
    </citation>
    <scope>NUCLEOTIDE SEQUENCE</scope>
</reference>
<evidence type="ECO:0008006" key="9">
    <source>
        <dbReference type="Google" id="ProtNLM"/>
    </source>
</evidence>
<keyword evidence="3 6" id="KW-0812">Transmembrane</keyword>
<evidence type="ECO:0000256" key="3">
    <source>
        <dbReference type="ARBA" id="ARBA00022692"/>
    </source>
</evidence>
<accession>A0A9N9S120</accession>
<keyword evidence="4 6" id="KW-1133">Transmembrane helix</keyword>
<evidence type="ECO:0000313" key="8">
    <source>
        <dbReference type="Proteomes" id="UP001153620"/>
    </source>
</evidence>
<dbReference type="GO" id="GO:0016020">
    <property type="term" value="C:membrane"/>
    <property type="evidence" value="ECO:0007669"/>
    <property type="project" value="UniProtKB-SubCell"/>
</dbReference>
<dbReference type="AlphaFoldDB" id="A0A9N9S120"/>
<dbReference type="PANTHER" id="PTHR11266">
    <property type="entry name" value="PEROXISOMAL MEMBRANE PROTEIN 2, PXMP2 MPV17"/>
    <property type="match status" value="1"/>
</dbReference>
<feature type="transmembrane region" description="Helical" evidence="6">
    <location>
        <begin position="106"/>
        <end position="124"/>
    </location>
</feature>